<evidence type="ECO:0000313" key="2">
    <source>
        <dbReference type="EMBL" id="CAK9047454.1"/>
    </source>
</evidence>
<evidence type="ECO:0000259" key="1">
    <source>
        <dbReference type="Pfam" id="PF03109"/>
    </source>
</evidence>
<dbReference type="InterPro" id="IPR004147">
    <property type="entry name" value="ABC1_dom"/>
</dbReference>
<name>A0ABP0MBD8_9DINO</name>
<dbReference type="Proteomes" id="UP001642464">
    <property type="component" value="Unassembled WGS sequence"/>
</dbReference>
<comment type="caution">
    <text evidence="2">The sequence shown here is derived from an EMBL/GenBank/DDBJ whole genome shotgun (WGS) entry which is preliminary data.</text>
</comment>
<dbReference type="SUPFAM" id="SSF56112">
    <property type="entry name" value="Protein kinase-like (PK-like)"/>
    <property type="match status" value="1"/>
</dbReference>
<accession>A0ABP0MBD8</accession>
<organism evidence="2 3">
    <name type="scientific">Durusdinium trenchii</name>
    <dbReference type="NCBI Taxonomy" id="1381693"/>
    <lineage>
        <taxon>Eukaryota</taxon>
        <taxon>Sar</taxon>
        <taxon>Alveolata</taxon>
        <taxon>Dinophyceae</taxon>
        <taxon>Suessiales</taxon>
        <taxon>Symbiodiniaceae</taxon>
        <taxon>Durusdinium</taxon>
    </lineage>
</organism>
<sequence length="391" mass="44491">MPLGDQQLQLQHCLRLLPGKRMACRALLGDGPVFAKLAFGPDHQRHTRREAENLRLLKGADVRVPEVIGVHQTGDVSVLLLEWLPDAKPLEVHSLTAGDVGVPVDFCDQLEKMFAAGFMQKDLHLGNFIVAAGRVHVVDAGDMQRHTRIPLARRRDNLALLCAQAPLAGQQALMDMVLSRLARHIDNELRLRSAVHKRLLVRIRRANDKWLRDCSDVHAAEQDDANVFLERGLPQDERSQIMQLLKNPQQAQPIKQGSRISVYRDQGWVVKHYRQASAKTRIKQRLGIHPAQRSWRFGWTWSLLGLATPRPAGLKLHGDGSAVLVFPFQPGERYSEMLAQWIDLDAAGWSRFHWRAARKHRREVSRFAQNWSQFVERSDGRRDSVTREGSE</sequence>
<reference evidence="2 3" key="1">
    <citation type="submission" date="2024-02" db="EMBL/GenBank/DDBJ databases">
        <authorList>
            <person name="Chen Y."/>
            <person name="Shah S."/>
            <person name="Dougan E. K."/>
            <person name="Thang M."/>
            <person name="Chan C."/>
        </authorList>
    </citation>
    <scope>NUCLEOTIDE SEQUENCE [LARGE SCALE GENOMIC DNA]</scope>
</reference>
<dbReference type="Pfam" id="PF03109">
    <property type="entry name" value="ABC1"/>
    <property type="match status" value="1"/>
</dbReference>
<evidence type="ECO:0000313" key="3">
    <source>
        <dbReference type="Proteomes" id="UP001642464"/>
    </source>
</evidence>
<gene>
    <name evidence="2" type="ORF">SCF082_LOCUS26575</name>
</gene>
<keyword evidence="3" id="KW-1185">Reference proteome</keyword>
<dbReference type="Gene3D" id="3.30.200.20">
    <property type="entry name" value="Phosphorylase Kinase, domain 1"/>
    <property type="match status" value="1"/>
</dbReference>
<dbReference type="EMBL" id="CAXAMM010020199">
    <property type="protein sequence ID" value="CAK9047454.1"/>
    <property type="molecule type" value="Genomic_DNA"/>
</dbReference>
<protein>
    <recommendedName>
        <fullName evidence="1">ABC1 atypical kinase-like domain-containing protein</fullName>
    </recommendedName>
</protein>
<dbReference type="InterPro" id="IPR011009">
    <property type="entry name" value="Kinase-like_dom_sf"/>
</dbReference>
<feature type="domain" description="ABC1 atypical kinase-like" evidence="1">
    <location>
        <begin position="52"/>
        <end position="147"/>
    </location>
</feature>
<proteinExistence type="predicted"/>